<dbReference type="Pfam" id="PF02195">
    <property type="entry name" value="ParB_N"/>
    <property type="match status" value="1"/>
</dbReference>
<evidence type="ECO:0000313" key="2">
    <source>
        <dbReference type="Proteomes" id="UP000887540"/>
    </source>
</evidence>
<sequence>MPAPTANTIRLTTVAPETLTVRDQAREDATPDAELIASVKVHGIIQPPVVEPAGDGFVIVTGHRRVGAAIAAGLAEIVVLVRDVAPADLTLERQMIENERRKQLTAKEIVAGYKQLELFGRTPEDIARELGEKAARVRAGLRVHASTAAADLVAESSTVDLEQAAEIADFDGYEDLQALLVQSAKERPANFARDLENARERRAARVRVAELVDELTSGGVPVAEKIGWDGGYWRGTGEGFPVDRLRTTDGAKIDPLDHATCPGHAAIITNTWSAERADVVYVCTAWEANGHRPEYEHAAVVEDEEPRLARIAEQERAAAAAAILVANTKARREWIRGHLTIGCLRPTATHFQLLSDAIAHQVEFSWDHDTEIIVELLTGETLQRWADHTDERVVELARAGATQPLRIALAAAFATHEAATDTSLAISYFRALEDLGYQLTDTDTSILTDATAALAEDDEEDEDEE</sequence>
<dbReference type="GO" id="GO:0007059">
    <property type="term" value="P:chromosome segregation"/>
    <property type="evidence" value="ECO:0007669"/>
    <property type="project" value="TreeGrafter"/>
</dbReference>
<accession>A0A914D038</accession>
<keyword evidence="2" id="KW-1185">Reference proteome</keyword>
<dbReference type="GO" id="GO:0003677">
    <property type="term" value="F:DNA binding"/>
    <property type="evidence" value="ECO:0007669"/>
    <property type="project" value="InterPro"/>
</dbReference>
<dbReference type="InterPro" id="IPR050336">
    <property type="entry name" value="Chromosome_partition/occlusion"/>
</dbReference>
<dbReference type="SMART" id="SM00470">
    <property type="entry name" value="ParB"/>
    <property type="match status" value="1"/>
</dbReference>
<dbReference type="InterPro" id="IPR003115">
    <property type="entry name" value="ParB_N"/>
</dbReference>
<dbReference type="Gene3D" id="1.10.10.2830">
    <property type="match status" value="1"/>
</dbReference>
<dbReference type="Proteomes" id="UP000887540">
    <property type="component" value="Unplaced"/>
</dbReference>
<dbReference type="SUPFAM" id="SSF110849">
    <property type="entry name" value="ParB/Sulfiredoxin"/>
    <property type="match status" value="1"/>
</dbReference>
<dbReference type="WBParaSite" id="ACRNAN_scaffold16585.g22900.t1">
    <property type="protein sequence ID" value="ACRNAN_scaffold16585.g22900.t1"/>
    <property type="gene ID" value="ACRNAN_scaffold16585.g22900"/>
</dbReference>
<name>A0A914D038_9BILA</name>
<feature type="domain" description="ParB-like N-terminal" evidence="1">
    <location>
        <begin position="12"/>
        <end position="99"/>
    </location>
</feature>
<evidence type="ECO:0000259" key="1">
    <source>
        <dbReference type="SMART" id="SM00470"/>
    </source>
</evidence>
<dbReference type="Gene3D" id="3.90.1530.30">
    <property type="match status" value="1"/>
</dbReference>
<dbReference type="PANTHER" id="PTHR33375:SF1">
    <property type="entry name" value="CHROMOSOME-PARTITIONING PROTEIN PARB-RELATED"/>
    <property type="match status" value="1"/>
</dbReference>
<evidence type="ECO:0000313" key="3">
    <source>
        <dbReference type="WBParaSite" id="ACRNAN_scaffold16585.g22900.t1"/>
    </source>
</evidence>
<proteinExistence type="predicted"/>
<protein>
    <submittedName>
        <fullName evidence="3">ParB/Sulfiredoxin domain-containing protein</fullName>
    </submittedName>
</protein>
<reference evidence="3" key="1">
    <citation type="submission" date="2022-11" db="UniProtKB">
        <authorList>
            <consortium name="WormBaseParasite"/>
        </authorList>
    </citation>
    <scope>IDENTIFICATION</scope>
</reference>
<organism evidence="2 3">
    <name type="scientific">Acrobeloides nanus</name>
    <dbReference type="NCBI Taxonomy" id="290746"/>
    <lineage>
        <taxon>Eukaryota</taxon>
        <taxon>Metazoa</taxon>
        <taxon>Ecdysozoa</taxon>
        <taxon>Nematoda</taxon>
        <taxon>Chromadorea</taxon>
        <taxon>Rhabditida</taxon>
        <taxon>Tylenchina</taxon>
        <taxon>Cephalobomorpha</taxon>
        <taxon>Cephaloboidea</taxon>
        <taxon>Cephalobidae</taxon>
        <taxon>Acrobeloides</taxon>
    </lineage>
</organism>
<dbReference type="GO" id="GO:0005694">
    <property type="term" value="C:chromosome"/>
    <property type="evidence" value="ECO:0007669"/>
    <property type="project" value="TreeGrafter"/>
</dbReference>
<dbReference type="NCBIfam" id="TIGR00180">
    <property type="entry name" value="parB_part"/>
    <property type="match status" value="1"/>
</dbReference>
<dbReference type="PANTHER" id="PTHR33375">
    <property type="entry name" value="CHROMOSOME-PARTITIONING PROTEIN PARB-RELATED"/>
    <property type="match status" value="1"/>
</dbReference>
<dbReference type="AlphaFoldDB" id="A0A914D038"/>
<dbReference type="InterPro" id="IPR004437">
    <property type="entry name" value="ParB/RepB/Spo0J"/>
</dbReference>
<dbReference type="InterPro" id="IPR036086">
    <property type="entry name" value="ParB/Sulfiredoxin_sf"/>
</dbReference>